<dbReference type="Proteomes" id="UP000221020">
    <property type="component" value="Unassembled WGS sequence"/>
</dbReference>
<dbReference type="CDD" id="cd04647">
    <property type="entry name" value="LbH_MAT_like"/>
    <property type="match status" value="1"/>
</dbReference>
<dbReference type="RefSeq" id="WP_097894720.1">
    <property type="nucleotide sequence ID" value="NZ_NVOR01000057.1"/>
</dbReference>
<dbReference type="InterPro" id="IPR011004">
    <property type="entry name" value="Trimer_LpxA-like_sf"/>
</dbReference>
<evidence type="ECO:0000256" key="2">
    <source>
        <dbReference type="ARBA" id="ARBA00022679"/>
    </source>
</evidence>
<sequence length="188" mass="21213">MIKKIINFCRARFRKFVLEEIWLEDYIKMGMKIGDNCSIQPGVIIDYSHCWLIKIGNNVTIAPQAYLLVHDASTKKLNNYTKVGSILIEDNVFIGARALIMPGVTIGKNSIVAAGSIVTKSIPSESIVAGNPAKVISTIEKYEIDQNKKNSEVYTKIYDRRYTLGGNISECDRRKMYEELINKIGFVE</sequence>
<dbReference type="AlphaFoldDB" id="A0AA91VB91"/>
<dbReference type="InterPro" id="IPR001451">
    <property type="entry name" value="Hexapep"/>
</dbReference>
<protein>
    <submittedName>
        <fullName evidence="4">Acetyltransferase</fullName>
    </submittedName>
</protein>
<evidence type="ECO:0000313" key="5">
    <source>
        <dbReference type="Proteomes" id="UP000221020"/>
    </source>
</evidence>
<evidence type="ECO:0000256" key="3">
    <source>
        <dbReference type="ARBA" id="ARBA00022737"/>
    </source>
</evidence>
<evidence type="ECO:0000256" key="1">
    <source>
        <dbReference type="ARBA" id="ARBA00007274"/>
    </source>
</evidence>
<reference evidence="4 5" key="1">
    <citation type="submission" date="2017-09" db="EMBL/GenBank/DDBJ databases">
        <title>Large-scale bioinformatics analysis of Bacillus genomes uncovers conserved roles of natural products in bacterial physiology.</title>
        <authorList>
            <consortium name="Agbiome Team Llc"/>
            <person name="Bleich R.M."/>
            <person name="Grubbs K.J."/>
            <person name="Santa Maria K.C."/>
            <person name="Allen S.E."/>
            <person name="Farag S."/>
            <person name="Shank E.A."/>
            <person name="Bowers A."/>
        </authorList>
    </citation>
    <scope>NUCLEOTIDE SEQUENCE [LARGE SCALE GENOMIC DNA]</scope>
    <source>
        <strain evidence="4 5">AFS092012</strain>
    </source>
</reference>
<comment type="caution">
    <text evidence="4">The sequence shown here is derived from an EMBL/GenBank/DDBJ whole genome shotgun (WGS) entry which is preliminary data.</text>
</comment>
<dbReference type="SUPFAM" id="SSF51161">
    <property type="entry name" value="Trimeric LpxA-like enzymes"/>
    <property type="match status" value="1"/>
</dbReference>
<proteinExistence type="inferred from homology"/>
<dbReference type="EMBL" id="NVOR01000057">
    <property type="protein sequence ID" value="PED81709.1"/>
    <property type="molecule type" value="Genomic_DNA"/>
</dbReference>
<keyword evidence="3" id="KW-0677">Repeat</keyword>
<dbReference type="InterPro" id="IPR051159">
    <property type="entry name" value="Hexapeptide_acetyltransf"/>
</dbReference>
<accession>A0AA91VB91</accession>
<dbReference type="PANTHER" id="PTHR23416:SF23">
    <property type="entry name" value="ACETYLTRANSFERASE C18B11.09C-RELATED"/>
    <property type="match status" value="1"/>
</dbReference>
<evidence type="ECO:0000313" key="4">
    <source>
        <dbReference type="EMBL" id="PED81709.1"/>
    </source>
</evidence>
<dbReference type="InterPro" id="IPR018357">
    <property type="entry name" value="Hexapep_transf_CS"/>
</dbReference>
<comment type="similarity">
    <text evidence="1">Belongs to the transferase hexapeptide repeat family.</text>
</comment>
<gene>
    <name evidence="4" type="ORF">CON65_16100</name>
</gene>
<dbReference type="PANTHER" id="PTHR23416">
    <property type="entry name" value="SIALIC ACID SYNTHASE-RELATED"/>
    <property type="match status" value="1"/>
</dbReference>
<dbReference type="PROSITE" id="PS00101">
    <property type="entry name" value="HEXAPEP_TRANSFERASES"/>
    <property type="match status" value="1"/>
</dbReference>
<name>A0AA91VB91_9BACI</name>
<dbReference type="GO" id="GO:0005829">
    <property type="term" value="C:cytosol"/>
    <property type="evidence" value="ECO:0007669"/>
    <property type="project" value="TreeGrafter"/>
</dbReference>
<keyword evidence="2" id="KW-0808">Transferase</keyword>
<dbReference type="Gene3D" id="2.160.10.10">
    <property type="entry name" value="Hexapeptide repeat proteins"/>
    <property type="match status" value="1"/>
</dbReference>
<dbReference type="Pfam" id="PF14602">
    <property type="entry name" value="Hexapep_2"/>
    <property type="match status" value="2"/>
</dbReference>
<dbReference type="GO" id="GO:0008374">
    <property type="term" value="F:O-acyltransferase activity"/>
    <property type="evidence" value="ECO:0007669"/>
    <property type="project" value="TreeGrafter"/>
</dbReference>
<organism evidence="4 5">
    <name type="scientific">Bacillus pseudomycoides</name>
    <dbReference type="NCBI Taxonomy" id="64104"/>
    <lineage>
        <taxon>Bacteria</taxon>
        <taxon>Bacillati</taxon>
        <taxon>Bacillota</taxon>
        <taxon>Bacilli</taxon>
        <taxon>Bacillales</taxon>
        <taxon>Bacillaceae</taxon>
        <taxon>Bacillus</taxon>
        <taxon>Bacillus cereus group</taxon>
    </lineage>
</organism>